<dbReference type="Proteomes" id="UP000046395">
    <property type="component" value="Unassembled WGS sequence"/>
</dbReference>
<reference evidence="4" key="1">
    <citation type="submission" date="2019-12" db="UniProtKB">
        <authorList>
            <consortium name="WormBaseParasite"/>
        </authorList>
    </citation>
    <scope>IDENTIFICATION</scope>
</reference>
<sequence length="301" mass="33454">MSKKGNSPLPPSAPATGPGISQSLVATPLSVQSFLPTDPELWFARLDLFFRHRHVHDEETRFELALSAMPEDTLGILRDFLLTVDMEAAPFTALKAVCLDRLIEDRNHRIRQALSGEELAGRSPSVFLRRLQQLLPVASTERDELVIRQLFLSRLPHQVQVTLLPFEDKPLPELARIADRVMTLHEPSTSFAPVFATTHELAARVDFFEERVRQLNLHADSPPAVAAPHLRQITVTHLRAHLRQNQSGDELGAPLLLIRPDGMSGAPIRLGTIMTLNKRGCATTIVVLARRLVNALHHAVG</sequence>
<dbReference type="PANTHER" id="PTHR33327">
    <property type="entry name" value="ENDONUCLEASE"/>
    <property type="match status" value="1"/>
</dbReference>
<evidence type="ECO:0000313" key="4">
    <source>
        <dbReference type="WBParaSite" id="TMUE_2000007786.1"/>
    </source>
</evidence>
<dbReference type="Pfam" id="PF23055">
    <property type="entry name" value="DUF7041"/>
    <property type="match status" value="1"/>
</dbReference>
<feature type="region of interest" description="Disordered" evidence="1">
    <location>
        <begin position="1"/>
        <end position="20"/>
    </location>
</feature>
<name>A0A5S6QKB6_TRIMR</name>
<dbReference type="STRING" id="70415.A0A5S6QKB6"/>
<feature type="domain" description="DUF7041" evidence="2">
    <location>
        <begin position="32"/>
        <end position="114"/>
    </location>
</feature>
<dbReference type="AlphaFoldDB" id="A0A5S6QKB6"/>
<accession>A0A5S6QKB6</accession>
<organism evidence="3 4">
    <name type="scientific">Trichuris muris</name>
    <name type="common">Mouse whipworm</name>
    <dbReference type="NCBI Taxonomy" id="70415"/>
    <lineage>
        <taxon>Eukaryota</taxon>
        <taxon>Metazoa</taxon>
        <taxon>Ecdysozoa</taxon>
        <taxon>Nematoda</taxon>
        <taxon>Enoplea</taxon>
        <taxon>Dorylaimia</taxon>
        <taxon>Trichinellida</taxon>
        <taxon>Trichuridae</taxon>
        <taxon>Trichuris</taxon>
    </lineage>
</organism>
<dbReference type="InterPro" id="IPR055469">
    <property type="entry name" value="DUF7041"/>
</dbReference>
<protein>
    <recommendedName>
        <fullName evidence="2">DUF7041 domain-containing protein</fullName>
    </recommendedName>
</protein>
<dbReference type="PANTHER" id="PTHR33327:SF3">
    <property type="entry name" value="RNA-DIRECTED DNA POLYMERASE"/>
    <property type="match status" value="1"/>
</dbReference>
<keyword evidence="3" id="KW-1185">Reference proteome</keyword>
<dbReference type="WBParaSite" id="TMUE_2000007786.1">
    <property type="protein sequence ID" value="TMUE_2000007786.1"/>
    <property type="gene ID" value="WBGene00290328"/>
</dbReference>
<evidence type="ECO:0000259" key="2">
    <source>
        <dbReference type="Pfam" id="PF23055"/>
    </source>
</evidence>
<proteinExistence type="predicted"/>
<evidence type="ECO:0000313" key="3">
    <source>
        <dbReference type="Proteomes" id="UP000046395"/>
    </source>
</evidence>
<evidence type="ECO:0000256" key="1">
    <source>
        <dbReference type="SAM" id="MobiDB-lite"/>
    </source>
</evidence>